<evidence type="ECO:0000313" key="2">
    <source>
        <dbReference type="Proteomes" id="UP000784294"/>
    </source>
</evidence>
<comment type="caution">
    <text evidence="1">The sequence shown here is derived from an EMBL/GenBank/DDBJ whole genome shotgun (WGS) entry which is preliminary data.</text>
</comment>
<keyword evidence="2" id="KW-1185">Reference proteome</keyword>
<dbReference type="AlphaFoldDB" id="A0A448WK91"/>
<organism evidence="1 2">
    <name type="scientific">Protopolystoma xenopodis</name>
    <dbReference type="NCBI Taxonomy" id="117903"/>
    <lineage>
        <taxon>Eukaryota</taxon>
        <taxon>Metazoa</taxon>
        <taxon>Spiralia</taxon>
        <taxon>Lophotrochozoa</taxon>
        <taxon>Platyhelminthes</taxon>
        <taxon>Monogenea</taxon>
        <taxon>Polyopisthocotylea</taxon>
        <taxon>Polystomatidea</taxon>
        <taxon>Polystomatidae</taxon>
        <taxon>Protopolystoma</taxon>
    </lineage>
</organism>
<protein>
    <submittedName>
        <fullName evidence="1">Uncharacterized protein</fullName>
    </submittedName>
</protein>
<dbReference type="EMBL" id="CAAALY010019075">
    <property type="protein sequence ID" value="VEL13828.1"/>
    <property type="molecule type" value="Genomic_DNA"/>
</dbReference>
<dbReference type="Proteomes" id="UP000784294">
    <property type="component" value="Unassembled WGS sequence"/>
</dbReference>
<gene>
    <name evidence="1" type="ORF">PXEA_LOCUS7268</name>
</gene>
<proteinExistence type="predicted"/>
<name>A0A448WK91_9PLAT</name>
<sequence length="151" mass="17147">MHKRIYSTSALSDESSVTCFCTPRCSTPTRKPHIHREADGRFVGRILRRRCGCGYQSGPKFSHLHSGWSQIGWFLGINAARVIGQIVFPRTHYFTHRHTGKLVPHSGLFADMQVHDPSVLTAETPLRAMQPLTCRNAPLHWTDRPTDRLTD</sequence>
<reference evidence="1" key="1">
    <citation type="submission" date="2018-11" db="EMBL/GenBank/DDBJ databases">
        <authorList>
            <consortium name="Pathogen Informatics"/>
        </authorList>
    </citation>
    <scope>NUCLEOTIDE SEQUENCE</scope>
</reference>
<accession>A0A448WK91</accession>
<evidence type="ECO:0000313" key="1">
    <source>
        <dbReference type="EMBL" id="VEL13828.1"/>
    </source>
</evidence>